<evidence type="ECO:0000313" key="5">
    <source>
        <dbReference type="Proteomes" id="UP000676325"/>
    </source>
</evidence>
<dbReference type="AlphaFoldDB" id="A0A941EIG7"/>
<protein>
    <submittedName>
        <fullName evidence="4">1-acyl-sn-glycerol-3-phosphate acyltransferase</fullName>
    </submittedName>
</protein>
<accession>A0A941EIG7</accession>
<evidence type="ECO:0000256" key="2">
    <source>
        <dbReference type="ARBA" id="ARBA00023315"/>
    </source>
</evidence>
<comment type="caution">
    <text evidence="4">The sequence shown here is derived from an EMBL/GenBank/DDBJ whole genome shotgun (WGS) entry which is preliminary data.</text>
</comment>
<dbReference type="GO" id="GO:0005886">
    <property type="term" value="C:plasma membrane"/>
    <property type="evidence" value="ECO:0007669"/>
    <property type="project" value="TreeGrafter"/>
</dbReference>
<dbReference type="PANTHER" id="PTHR10434">
    <property type="entry name" value="1-ACYL-SN-GLYCEROL-3-PHOSPHATE ACYLTRANSFERASE"/>
    <property type="match status" value="1"/>
</dbReference>
<dbReference type="InterPro" id="IPR002123">
    <property type="entry name" value="Plipid/glycerol_acylTrfase"/>
</dbReference>
<keyword evidence="5" id="KW-1185">Reference proteome</keyword>
<evidence type="ECO:0000256" key="1">
    <source>
        <dbReference type="ARBA" id="ARBA00022679"/>
    </source>
</evidence>
<dbReference type="RefSeq" id="WP_212522521.1">
    <property type="nucleotide sequence ID" value="NZ_JAGSOH010000239.1"/>
</dbReference>
<proteinExistence type="predicted"/>
<reference evidence="4" key="1">
    <citation type="submission" date="2021-04" db="EMBL/GenBank/DDBJ databases">
        <title>Genome based classification of Actinospica acidithermotolerans sp. nov., an actinobacterium isolated from an Indonesian hot spring.</title>
        <authorList>
            <person name="Kusuma A.B."/>
            <person name="Putra K.E."/>
            <person name="Nafisah S."/>
            <person name="Loh J."/>
            <person name="Nouioui I."/>
            <person name="Goodfellow M."/>
        </authorList>
    </citation>
    <scope>NUCLEOTIDE SEQUENCE</scope>
    <source>
        <strain evidence="4">MGRD01-02</strain>
    </source>
</reference>
<dbReference type="EMBL" id="JAGSOH010000239">
    <property type="protein sequence ID" value="MBR7831413.1"/>
    <property type="molecule type" value="Genomic_DNA"/>
</dbReference>
<dbReference type="GO" id="GO:0006654">
    <property type="term" value="P:phosphatidic acid biosynthetic process"/>
    <property type="evidence" value="ECO:0007669"/>
    <property type="project" value="TreeGrafter"/>
</dbReference>
<dbReference type="GO" id="GO:0003841">
    <property type="term" value="F:1-acylglycerol-3-phosphate O-acyltransferase activity"/>
    <property type="evidence" value="ECO:0007669"/>
    <property type="project" value="TreeGrafter"/>
</dbReference>
<keyword evidence="2 4" id="KW-0012">Acyltransferase</keyword>
<feature type="domain" description="Phospholipid/glycerol acyltransferase" evidence="3">
    <location>
        <begin position="34"/>
        <end position="153"/>
    </location>
</feature>
<dbReference type="CDD" id="cd07989">
    <property type="entry name" value="LPLAT_AGPAT-like"/>
    <property type="match status" value="1"/>
</dbReference>
<sequence length="226" mass="24561">MFYAVLKVLVTRLTLAIWRPQVEGLENLPKSGPVIVASNHLSFIDSILIPMICPRRVAFLAKEEYWTTPGFKGRFMKGFFTGIGAVPVRRGDHKAAQASLDTAYDVLSSGVAFGIYPEGTRSRDGRLYRARVGVGWLALKSKAPIVPVGVIGTNEVLPVGAKFPRMRKITVRFGEPIVASEVGFPGEAVEGNSRARRAVADAVLAEIGKLSGQEYTGVYNERPADN</sequence>
<gene>
    <name evidence="4" type="ORF">KDK95_34240</name>
</gene>
<dbReference type="SMART" id="SM00563">
    <property type="entry name" value="PlsC"/>
    <property type="match status" value="1"/>
</dbReference>
<evidence type="ECO:0000259" key="3">
    <source>
        <dbReference type="SMART" id="SM00563"/>
    </source>
</evidence>
<dbReference type="Pfam" id="PF01553">
    <property type="entry name" value="Acyltransferase"/>
    <property type="match status" value="1"/>
</dbReference>
<name>A0A941EIG7_9ACTN</name>
<organism evidence="4 5">
    <name type="scientific">Actinospica acidithermotolerans</name>
    <dbReference type="NCBI Taxonomy" id="2828514"/>
    <lineage>
        <taxon>Bacteria</taxon>
        <taxon>Bacillati</taxon>
        <taxon>Actinomycetota</taxon>
        <taxon>Actinomycetes</taxon>
        <taxon>Catenulisporales</taxon>
        <taxon>Actinospicaceae</taxon>
        <taxon>Actinospica</taxon>
    </lineage>
</organism>
<dbReference type="SUPFAM" id="SSF69593">
    <property type="entry name" value="Glycerol-3-phosphate (1)-acyltransferase"/>
    <property type="match status" value="1"/>
</dbReference>
<evidence type="ECO:0000313" key="4">
    <source>
        <dbReference type="EMBL" id="MBR7831413.1"/>
    </source>
</evidence>
<keyword evidence="1" id="KW-0808">Transferase</keyword>
<dbReference type="PANTHER" id="PTHR10434:SF11">
    <property type="entry name" value="1-ACYL-SN-GLYCEROL-3-PHOSPHATE ACYLTRANSFERASE"/>
    <property type="match status" value="1"/>
</dbReference>
<dbReference type="Proteomes" id="UP000676325">
    <property type="component" value="Unassembled WGS sequence"/>
</dbReference>